<gene>
    <name evidence="1" type="ORF">SAMN05443668_102184</name>
</gene>
<dbReference type="OrthoDB" id="9863489at2"/>
<proteinExistence type="predicted"/>
<keyword evidence="2" id="KW-1185">Reference proteome</keyword>
<accession>A0A1M7MM70</accession>
<organism evidence="1 2">
    <name type="scientific">Cryptosporangium aurantiacum</name>
    <dbReference type="NCBI Taxonomy" id="134849"/>
    <lineage>
        <taxon>Bacteria</taxon>
        <taxon>Bacillati</taxon>
        <taxon>Actinomycetota</taxon>
        <taxon>Actinomycetes</taxon>
        <taxon>Cryptosporangiales</taxon>
        <taxon>Cryptosporangiaceae</taxon>
        <taxon>Cryptosporangium</taxon>
    </lineage>
</organism>
<dbReference type="EMBL" id="FRCS01000002">
    <property type="protein sequence ID" value="SHM92071.1"/>
    <property type="molecule type" value="Genomic_DNA"/>
</dbReference>
<evidence type="ECO:0000313" key="1">
    <source>
        <dbReference type="EMBL" id="SHM92071.1"/>
    </source>
</evidence>
<protein>
    <submittedName>
        <fullName evidence="1">Uncharacterized protein</fullName>
    </submittedName>
</protein>
<reference evidence="1 2" key="1">
    <citation type="submission" date="2016-11" db="EMBL/GenBank/DDBJ databases">
        <authorList>
            <person name="Jaros S."/>
            <person name="Januszkiewicz K."/>
            <person name="Wedrychowicz H."/>
        </authorList>
    </citation>
    <scope>NUCLEOTIDE SEQUENCE [LARGE SCALE GENOMIC DNA]</scope>
    <source>
        <strain evidence="1 2">DSM 46144</strain>
    </source>
</reference>
<sequence length="71" mass="7695">MSPAPQPTRTESARGCAHREAAWKVELSARLCTDRAHAARLRGLAAWHQRQADYFDQLFGGDDSGASPATA</sequence>
<evidence type="ECO:0000313" key="2">
    <source>
        <dbReference type="Proteomes" id="UP000184440"/>
    </source>
</evidence>
<name>A0A1M7MM70_9ACTN</name>
<dbReference type="Proteomes" id="UP000184440">
    <property type="component" value="Unassembled WGS sequence"/>
</dbReference>
<dbReference type="AlphaFoldDB" id="A0A1M7MM70"/>
<dbReference type="RefSeq" id="WP_073253469.1">
    <property type="nucleotide sequence ID" value="NZ_FRCS01000002.1"/>
</dbReference>